<keyword evidence="2" id="KW-0378">Hydrolase</keyword>
<protein>
    <recommendedName>
        <fullName evidence="5">SAC domain-containing protein</fullName>
    </recommendedName>
</protein>
<feature type="compositionally biased region" description="Low complexity" evidence="4">
    <location>
        <begin position="754"/>
        <end position="768"/>
    </location>
</feature>
<accession>A0A0K3CJI7</accession>
<dbReference type="EMBL" id="CWKI01000009">
    <property type="protein sequence ID" value="CTR09103.1"/>
    <property type="molecule type" value="Genomic_DNA"/>
</dbReference>
<keyword evidence="7" id="KW-1185">Reference proteome</keyword>
<dbReference type="OMA" id="HAKKCHG"/>
<keyword evidence="3" id="KW-0472">Membrane</keyword>
<dbReference type="GO" id="GO:0046856">
    <property type="term" value="P:phosphatidylinositol dephosphorylation"/>
    <property type="evidence" value="ECO:0007669"/>
    <property type="project" value="InterPro"/>
</dbReference>
<feature type="compositionally biased region" description="Low complexity" evidence="4">
    <location>
        <begin position="719"/>
        <end position="732"/>
    </location>
</feature>
<dbReference type="Proteomes" id="UP000199069">
    <property type="component" value="Unassembled WGS sequence"/>
</dbReference>
<feature type="region of interest" description="Disordered" evidence="4">
    <location>
        <begin position="1236"/>
        <end position="1407"/>
    </location>
</feature>
<sequence length="1682" mass="182466">MESGQTGEEKERSVTEPDGETSSARSIVVEEEAALTRIRMPDKHVVLEKMALYQTQAYLYLVASDKDEQRFRILKIDREFFKEAAARRAAGEAVDDSEMDLDIQEDGIVYSFAEKEDLLDTLKARPSNNFKDLKQPCFGIAGFVRFACTIWMVVITARSKVGLLGGHFVFHSEGTELVEICRDKEAAAASIADDVRHKNAFTSVYLSRNFYFRCAATRPSFGDSADGKDLGSHTYDISNTLQNNLLSGSSTIPRRDKWVWNWHLLRPLRKPLPPDSPWIVPLIHGYYTQASAPRFREHYCDGFVANEVETEQIVCEPLTTPFYSAAPSSHDHPNLAPSLPLPPHFPTTHQSRRLSPRYTSHVQIRGSIPLYWTQDATKAIKPPIELALRDPFYTAAAKHFDGLFELYGGFCMALNLIKQHDDRESLLVHEFRSCIDYLNQFLPDEHKIDYTAFDMSAAKAAASAVPGESESDAPRKSVTDYIEDYAETSLDKTGFFHSGEGRTNAAQTIIGKTVLGHQLHALGIISTPSLPAHSDAIRQLEAMYLEHGDTIAVQYGGSNTVNTIDSFRPSELAWPAWSGGYSRDKVENMKRYYANSFGDYDKQAAIDLFLGIKPPLPPPAMWEYIPPPPRPSYRDWYDPSHLSNPHASPHDIAAGLQATIDEEDAQDPLDLWRRFYRGVHFESLAPQFAFKMISTLKGPVMIRQDDITVQASPLVPKMPRTYSRRPTTTSLRGLLGSSVKSRRHMRNESSPPEAAQSAGDGDSASVSQKSTQTTTLPTAPFAASTGHLAAALLKPVTRPDEAKEYDAWLSQFRHLSLAAQDHLSEKDRTMYEAHVGAVAGRRGTGGGVVGRPHDVSEKDRAIFAAFAAAGQPRGASALVSAEAASTPPVPLSSTPSSPVSSMDGFLDPSLGGTLAFLDSSAQLHPPADAGSLGVSGQPLSAFEYDTWLDPSVADAYEHQAGLSVSQGASSASSALLDARQEALAPPAQPFGVLDSAAGRSLSRHGSGTVSPLEAPPGHAHNASEALQLAYAAAEYTNGIFHPGPPHPSAHDRQPAYARTPAPLQASPRSNAAPDPSSYSIAAYGQESPNRRAPSPRKAAAAASTPQRRQLRSPARFDTINEDVERRSERLTASGSRGTGQAVLGGAQTPRTPQADESVPEAALHLLRLAQPDGSAGSVATNSTGRADDDVSNEDDAEGESDDTSINSTDVHHKPFQQLFVEGNGVAAGHGQLETRVWHHNPDQPPLHVQRAAGPGSHRLSTTSSVTSTRGRQHIPARSQREASIASTRSRASEAGSSTTPAPPPVASSSSSTRRSTRARKPRVSASVADVMSDDAESEGEYKEEDDDDADASDGGRSKRKGKGAAGKAKKATKRQSTAGPGGTPAKKARTSTGSNASPALPAPPRKARRQAFIPPNLRNRIFPPHVEINSNFPRFYRAFPVPSAFAPDSYILKAPTPSRTQLMLQNAAMNHAAHAPPLPTPPMGMYDDGAFAHQYYAAPHTPVASTSTASLSSISPPPEAKWNKPSDPLNLYWPRFVRGNADDKCGMCPICAEPKERGGEGEIKWLKLKNSSFVYHMSYAHGLSNLTGLPFSPPVQTRVVGLPASTKDQRSQMTEGLCHKCNVWVPLLSVKNIDAIVPELIWWKHAKKCHGDTTIQGEGDPYVQDGVYELILQRKAEHGATG</sequence>
<evidence type="ECO:0000313" key="7">
    <source>
        <dbReference type="Proteomes" id="UP000199069"/>
    </source>
</evidence>
<dbReference type="PANTHER" id="PTHR45738">
    <property type="entry name" value="POLYPHOSPHOINOSITIDE PHOSPHATASE"/>
    <property type="match status" value="1"/>
</dbReference>
<evidence type="ECO:0000256" key="1">
    <source>
        <dbReference type="ARBA" id="ARBA00004308"/>
    </source>
</evidence>
<feature type="compositionally biased region" description="Low complexity" evidence="4">
    <location>
        <begin position="1090"/>
        <end position="1103"/>
    </location>
</feature>
<feature type="region of interest" description="Disordered" evidence="4">
    <location>
        <begin position="998"/>
        <end position="1021"/>
    </location>
</feature>
<gene>
    <name evidence="6" type="primary">FGENESH: predicted gene_9.310</name>
    <name evidence="6" type="ORF">BN2166_0049640</name>
</gene>
<proteinExistence type="predicted"/>
<dbReference type="InterPro" id="IPR028012">
    <property type="entry name" value="Rua1_C"/>
</dbReference>
<feature type="region of interest" description="Disordered" evidence="4">
    <location>
        <begin position="879"/>
        <end position="904"/>
    </location>
</feature>
<feature type="compositionally biased region" description="Acidic residues" evidence="4">
    <location>
        <begin position="1331"/>
        <end position="1351"/>
    </location>
</feature>
<feature type="region of interest" description="Disordered" evidence="4">
    <location>
        <begin position="1171"/>
        <end position="1209"/>
    </location>
</feature>
<dbReference type="PANTHER" id="PTHR45738:SF5">
    <property type="entry name" value="POLYPHOSPHOINOSITIDE PHOSPHATASE"/>
    <property type="match status" value="1"/>
</dbReference>
<evidence type="ECO:0000256" key="4">
    <source>
        <dbReference type="SAM" id="MobiDB-lite"/>
    </source>
</evidence>
<evidence type="ECO:0000259" key="5">
    <source>
        <dbReference type="PROSITE" id="PS50275"/>
    </source>
</evidence>
<feature type="domain" description="SAC" evidence="5">
    <location>
        <begin position="232"/>
        <end position="557"/>
    </location>
</feature>
<feature type="compositionally biased region" description="Low complexity" evidence="4">
    <location>
        <begin position="891"/>
        <end position="901"/>
    </location>
</feature>
<feature type="region of interest" description="Disordered" evidence="4">
    <location>
        <begin position="717"/>
        <end position="781"/>
    </location>
</feature>
<dbReference type="GO" id="GO:0012505">
    <property type="term" value="C:endomembrane system"/>
    <property type="evidence" value="ECO:0007669"/>
    <property type="project" value="UniProtKB-SubCell"/>
</dbReference>
<dbReference type="PROSITE" id="PS50275">
    <property type="entry name" value="SAC"/>
    <property type="match status" value="1"/>
</dbReference>
<feature type="region of interest" description="Disordered" evidence="4">
    <location>
        <begin position="1"/>
        <end position="26"/>
    </location>
</feature>
<dbReference type="InterPro" id="IPR043573">
    <property type="entry name" value="Fig4-like"/>
</dbReference>
<evidence type="ECO:0000256" key="3">
    <source>
        <dbReference type="ARBA" id="ARBA00023136"/>
    </source>
</evidence>
<organism evidence="6 7">
    <name type="scientific">Rhodotorula toruloides</name>
    <name type="common">Yeast</name>
    <name type="synonym">Rhodosporidium toruloides</name>
    <dbReference type="NCBI Taxonomy" id="5286"/>
    <lineage>
        <taxon>Eukaryota</taxon>
        <taxon>Fungi</taxon>
        <taxon>Dikarya</taxon>
        <taxon>Basidiomycota</taxon>
        <taxon>Pucciniomycotina</taxon>
        <taxon>Microbotryomycetes</taxon>
        <taxon>Sporidiobolales</taxon>
        <taxon>Sporidiobolaceae</taxon>
        <taxon>Rhodotorula</taxon>
    </lineage>
</organism>
<comment type="subcellular location">
    <subcellularLocation>
        <location evidence="1">Endomembrane system</location>
    </subcellularLocation>
</comment>
<dbReference type="STRING" id="5286.A0A0K3CJI7"/>
<name>A0A0K3CJI7_RHOTO</name>
<dbReference type="InterPro" id="IPR002013">
    <property type="entry name" value="SAC_dom"/>
</dbReference>
<feature type="compositionally biased region" description="Acidic residues" evidence="4">
    <location>
        <begin position="1189"/>
        <end position="1202"/>
    </location>
</feature>
<evidence type="ECO:0000256" key="2">
    <source>
        <dbReference type="ARBA" id="ARBA00022801"/>
    </source>
</evidence>
<dbReference type="Pfam" id="PF14616">
    <property type="entry name" value="Rua1_C"/>
    <property type="match status" value="1"/>
</dbReference>
<dbReference type="GO" id="GO:0043813">
    <property type="term" value="F:phosphatidylinositol-3,5-bisphosphate 5-phosphatase activity"/>
    <property type="evidence" value="ECO:0007669"/>
    <property type="project" value="InterPro"/>
</dbReference>
<dbReference type="Pfam" id="PF02383">
    <property type="entry name" value="Syja_N"/>
    <property type="match status" value="2"/>
</dbReference>
<reference evidence="6 7" key="1">
    <citation type="submission" date="2015-07" db="EMBL/GenBank/DDBJ databases">
        <authorList>
            <person name="Cajimat M.N.B."/>
            <person name="Milazzo M.L."/>
            <person name="Fulhorst C.F."/>
        </authorList>
    </citation>
    <scope>NUCLEOTIDE SEQUENCE [LARGE SCALE GENOMIC DNA]</scope>
    <source>
        <strain evidence="6">Single colony</strain>
    </source>
</reference>
<feature type="compositionally biased region" description="Basic residues" evidence="4">
    <location>
        <begin position="1357"/>
        <end position="1373"/>
    </location>
</feature>
<evidence type="ECO:0000313" key="6">
    <source>
        <dbReference type="EMBL" id="CTR09103.1"/>
    </source>
</evidence>
<feature type="region of interest" description="Disordered" evidence="4">
    <location>
        <begin position="1060"/>
        <end position="1158"/>
    </location>
</feature>